<dbReference type="EMBL" id="HBNR01013429">
    <property type="protein sequence ID" value="CAE4569050.1"/>
    <property type="molecule type" value="Transcribed_RNA"/>
</dbReference>
<gene>
    <name evidence="6" type="ORF">AMON00008_LOCUS8669</name>
</gene>
<evidence type="ECO:0000256" key="4">
    <source>
        <dbReference type="SAM" id="MobiDB-lite"/>
    </source>
</evidence>
<dbReference type="InterPro" id="IPR000626">
    <property type="entry name" value="Ubiquitin-like_dom"/>
</dbReference>
<dbReference type="InterPro" id="IPR015943">
    <property type="entry name" value="WD40/YVTN_repeat-like_dom_sf"/>
</dbReference>
<evidence type="ECO:0000256" key="2">
    <source>
        <dbReference type="ARBA" id="ARBA00022737"/>
    </source>
</evidence>
<accession>A0A7S4Q234</accession>
<dbReference type="SMART" id="SM00320">
    <property type="entry name" value="WD40"/>
    <property type="match status" value="6"/>
</dbReference>
<feature type="domain" description="Ubiquitin-like" evidence="5">
    <location>
        <begin position="474"/>
        <end position="542"/>
    </location>
</feature>
<dbReference type="InterPro" id="IPR050505">
    <property type="entry name" value="WDR55/POC1"/>
</dbReference>
<dbReference type="InterPro" id="IPR001680">
    <property type="entry name" value="WD40_rpt"/>
</dbReference>
<name>A0A7S4Q234_9DINO</name>
<dbReference type="InterPro" id="IPR011047">
    <property type="entry name" value="Quinoprotein_ADH-like_sf"/>
</dbReference>
<feature type="region of interest" description="Disordered" evidence="4">
    <location>
        <begin position="185"/>
        <end position="212"/>
    </location>
</feature>
<dbReference type="PROSITE" id="PS50082">
    <property type="entry name" value="WD_REPEATS_2"/>
    <property type="match status" value="4"/>
</dbReference>
<dbReference type="Gene3D" id="2.130.10.10">
    <property type="entry name" value="YVTN repeat-like/Quinoprotein amine dehydrogenase"/>
    <property type="match status" value="2"/>
</dbReference>
<evidence type="ECO:0000259" key="5">
    <source>
        <dbReference type="PROSITE" id="PS50053"/>
    </source>
</evidence>
<proteinExistence type="predicted"/>
<feature type="compositionally biased region" description="Basic and acidic residues" evidence="4">
    <location>
        <begin position="188"/>
        <end position="207"/>
    </location>
</feature>
<dbReference type="PROSITE" id="PS50294">
    <property type="entry name" value="WD_REPEATS_REGION"/>
    <property type="match status" value="4"/>
</dbReference>
<sequence>MTEVSGASPQSTSAPWSKALEEARRTPAVTITGAVGSDADLVNGVYILQDVGRPPADAEPPAFRSTSGGVHIRWLYRAANGTWCVGTPDAKVSRGAICWAFSAMAEPGVLPVDARGWQVTAGDCWEEQALRLEAGPPRTVAPSVALSPGFQRLAPGASHSEVAEADETSPAALFDFALLDLGDGPGSAEKEKRVSEGKSKPVREAKGKKPQSKYFQQAAAEVKKHSGRKPEVLKQAPQMLRLISPSGQRDRSGIYVLDEEETPHGQPLWRHAHNSNLIYPMLNGKWGVAGKHEYNQGNSNLAYIFCPKEHGGLLPHQVKFPWKYWSGSAWITDKDISIKVAQDANAPKLSLLDAMSLEDELIAEYEKPEFQRRFHEAWARAGGDQVRQKEARVLMCLPIQIQVIQKYGFEPSLKGVQQSVRAFQPLDDFPQLMLRSDLMSWLMNPPRQAVCTKPPCVQKPVITGHPLHEPDRFITVVARLLSGEELARMPLRTNDTFCLLREAVEDSLGGAPLKLIFKGHVLADDQTVGVSGLGDGSEVTVVFLHHKVLTASADCTARFVNTTTGESDAVFEGHSACVRSAALSHDGSKVVTAASDSTAKLFDAETAKCMLTLSGHRKNVNTAVFSLDDSEVLTASDDGTVKLYSSITGECKCTIPNGGECVNSAVFSPDGSFVLLASGDSTAKLLNVSTGMHEQRFGGHRDAVNAASFSRDGLQVVTASDDCTAKVFEVSTGSCNALLLGHSRPVNSAIFSVDGRRVLSASDDCTVRLFDVITGGCVQLFQVQDQRASSALFLPDERHVLVASSDHSLRLFHIRSGDCQKSIRVHSAAVNSIFLS</sequence>
<protein>
    <recommendedName>
        <fullName evidence="5">Ubiquitin-like domain-containing protein</fullName>
    </recommendedName>
</protein>
<evidence type="ECO:0000256" key="3">
    <source>
        <dbReference type="PROSITE-ProRule" id="PRU00221"/>
    </source>
</evidence>
<keyword evidence="1 3" id="KW-0853">WD repeat</keyword>
<feature type="repeat" description="WD" evidence="3">
    <location>
        <begin position="697"/>
        <end position="738"/>
    </location>
</feature>
<feature type="repeat" description="WD" evidence="3">
    <location>
        <begin position="571"/>
        <end position="612"/>
    </location>
</feature>
<dbReference type="CDD" id="cd17039">
    <property type="entry name" value="Ubl_ubiquitin_like"/>
    <property type="match status" value="1"/>
</dbReference>
<feature type="repeat" description="WD" evidence="3">
    <location>
        <begin position="739"/>
        <end position="780"/>
    </location>
</feature>
<dbReference type="AlphaFoldDB" id="A0A7S4Q234"/>
<dbReference type="CDD" id="cd00200">
    <property type="entry name" value="WD40"/>
    <property type="match status" value="1"/>
</dbReference>
<reference evidence="6" key="1">
    <citation type="submission" date="2021-01" db="EMBL/GenBank/DDBJ databases">
        <authorList>
            <person name="Corre E."/>
            <person name="Pelletier E."/>
            <person name="Niang G."/>
            <person name="Scheremetjew M."/>
            <person name="Finn R."/>
            <person name="Kale V."/>
            <person name="Holt S."/>
            <person name="Cochrane G."/>
            <person name="Meng A."/>
            <person name="Brown T."/>
            <person name="Cohen L."/>
        </authorList>
    </citation>
    <scope>NUCLEOTIDE SEQUENCE</scope>
    <source>
        <strain evidence="6">CCMP3105</strain>
    </source>
</reference>
<dbReference type="InterPro" id="IPR029071">
    <property type="entry name" value="Ubiquitin-like_domsf"/>
</dbReference>
<dbReference type="Pfam" id="PF00400">
    <property type="entry name" value="WD40"/>
    <property type="match status" value="5"/>
</dbReference>
<dbReference type="PANTHER" id="PTHR44019:SF8">
    <property type="entry name" value="POC1 CENTRIOLAR PROTEIN HOMOLOG"/>
    <property type="match status" value="1"/>
</dbReference>
<evidence type="ECO:0000313" key="6">
    <source>
        <dbReference type="EMBL" id="CAE4569050.1"/>
    </source>
</evidence>
<keyword evidence="2" id="KW-0677">Repeat</keyword>
<feature type="repeat" description="WD" evidence="3">
    <location>
        <begin position="613"/>
        <end position="645"/>
    </location>
</feature>
<dbReference type="SUPFAM" id="SSF54236">
    <property type="entry name" value="Ubiquitin-like"/>
    <property type="match status" value="1"/>
</dbReference>
<dbReference type="PROSITE" id="PS50053">
    <property type="entry name" value="UBIQUITIN_2"/>
    <property type="match status" value="1"/>
</dbReference>
<evidence type="ECO:0000256" key="1">
    <source>
        <dbReference type="ARBA" id="ARBA00022574"/>
    </source>
</evidence>
<organism evidence="6">
    <name type="scientific">Alexandrium monilatum</name>
    <dbReference type="NCBI Taxonomy" id="311494"/>
    <lineage>
        <taxon>Eukaryota</taxon>
        <taxon>Sar</taxon>
        <taxon>Alveolata</taxon>
        <taxon>Dinophyceae</taxon>
        <taxon>Gonyaulacales</taxon>
        <taxon>Pyrocystaceae</taxon>
        <taxon>Alexandrium</taxon>
    </lineage>
</organism>
<dbReference type="PANTHER" id="PTHR44019">
    <property type="entry name" value="WD REPEAT-CONTAINING PROTEIN 55"/>
    <property type="match status" value="1"/>
</dbReference>
<dbReference type="SUPFAM" id="SSF50998">
    <property type="entry name" value="Quinoprotein alcohol dehydrogenase-like"/>
    <property type="match status" value="1"/>
</dbReference>